<keyword evidence="11 15" id="KW-0106">Calcium</keyword>
<keyword evidence="9 15" id="KW-0378">Hydrolase</keyword>
<keyword evidence="10 15" id="KW-0720">Serine protease</keyword>
<evidence type="ECO:0000256" key="3">
    <source>
        <dbReference type="ARBA" id="ARBA00004239"/>
    </source>
</evidence>
<keyword evidence="7 15" id="KW-0479">Metal-binding</keyword>
<name>S8EJ40_FOMSC</name>
<dbReference type="InterPro" id="IPR015366">
    <property type="entry name" value="S53_propep"/>
</dbReference>
<dbReference type="SUPFAM" id="SSF54897">
    <property type="entry name" value="Protease propeptides/inhibitors"/>
    <property type="match status" value="1"/>
</dbReference>
<dbReference type="eggNOG" id="ENOG502QTN1">
    <property type="taxonomic scope" value="Eukaryota"/>
</dbReference>
<evidence type="ECO:0000256" key="13">
    <source>
        <dbReference type="ARBA" id="ARBA00023145"/>
    </source>
</evidence>
<dbReference type="GO" id="GO:0006508">
    <property type="term" value="P:proteolysis"/>
    <property type="evidence" value="ECO:0007669"/>
    <property type="project" value="UniProtKB-KW"/>
</dbReference>
<evidence type="ECO:0000256" key="16">
    <source>
        <dbReference type="SAM" id="SignalP"/>
    </source>
</evidence>
<feature type="active site" description="Charge relay system" evidence="15">
    <location>
        <position position="312"/>
    </location>
</feature>
<feature type="active site" description="Charge relay system" evidence="15">
    <location>
        <position position="308"/>
    </location>
</feature>
<dbReference type="PANTHER" id="PTHR14218">
    <property type="entry name" value="PROTEASE S8 TRIPEPTIDYL PEPTIDASE I CLN2"/>
    <property type="match status" value="1"/>
</dbReference>
<dbReference type="SMART" id="SM00944">
    <property type="entry name" value="Pro-kuma_activ"/>
    <property type="match status" value="1"/>
</dbReference>
<dbReference type="MEROPS" id="S53.007"/>
<dbReference type="CDD" id="cd04056">
    <property type="entry name" value="Peptidases_S53"/>
    <property type="match status" value="1"/>
</dbReference>
<dbReference type="HOGENOM" id="CLU_013783_4_0_1"/>
<dbReference type="EC" id="3.4.14.10" evidence="4"/>
<evidence type="ECO:0000256" key="9">
    <source>
        <dbReference type="ARBA" id="ARBA00022801"/>
    </source>
</evidence>
<feature type="binding site" evidence="15">
    <location>
        <position position="618"/>
    </location>
    <ligand>
        <name>Ca(2+)</name>
        <dbReference type="ChEBI" id="CHEBI:29108"/>
    </ligand>
</feature>
<dbReference type="InterPro" id="IPR030400">
    <property type="entry name" value="Sedolisin_dom"/>
</dbReference>
<evidence type="ECO:0000256" key="4">
    <source>
        <dbReference type="ARBA" id="ARBA00012462"/>
    </source>
</evidence>
<feature type="active site" description="Charge relay system" evidence="15">
    <location>
        <position position="554"/>
    </location>
</feature>
<sequence length="639" mass="68850">MHLALRLLTILSLGLSLCNGSPTPHRHVVHEARSSIPTGWLPVRRADPDIVLPLRVGLMQPNIHKVEEYLMEVSHPQSPGYGKHWTPAKVGQTFRPSEEAIDTVRSWLLTSGFGADRIKISNSGTWIRADVTVKEAEDLLGTEYYVYHGEDGSSEVIACADKYHLPEHVSAHVELVTPTLQFGFGRKRSGLETRTSSLASRRWGSTPSYDPSFMSMPEDATAQLAACGEMMTPDCLRQLYNFTDYEPQAPTNNTLAIVEFTPNAYRGSDLDMFFANFSPSQVGQRPILVSIDGGVVQTTNESFDDNVESDLDLEFAMALVGPQQNVTLFQTGDLEEGGSPDDVLDALDASYCTYEGGDSSTFDPTYPDPAGYDGHDCGTVPLPSVLSFSYASSEAYFTTSYLTRMCNEFAKLGMMGVSVLWSTGDNGVGTEGYCLNSSGDFGTGTDFPIFNPSFPATCPYVTSVGATQINISATRIETAAYVPSKLSSGGGFSNVFAPPGYQQSAVEGYLTNYTPPYSSSIYNASGRGFPDLSANGVRYSVAVDDVWLPVYGTSASTPVIAAFLSAINDARIAAGKSTIGFINPTIYSSSFQAAFNDITDGSNPGCDTEGFNAEPGWDPVTGVGTPNVAMLRELWLQLS</sequence>
<dbReference type="EMBL" id="KE504130">
    <property type="protein sequence ID" value="EPT03314.1"/>
    <property type="molecule type" value="Genomic_DNA"/>
</dbReference>
<evidence type="ECO:0000256" key="15">
    <source>
        <dbReference type="PROSITE-ProRule" id="PRU01032"/>
    </source>
</evidence>
<evidence type="ECO:0000256" key="14">
    <source>
        <dbReference type="ARBA" id="ARBA00023180"/>
    </source>
</evidence>
<comment type="subcellular location">
    <subcellularLocation>
        <location evidence="3">Secreted</location>
        <location evidence="3">Extracellular space</location>
    </subcellularLocation>
</comment>
<evidence type="ECO:0000256" key="7">
    <source>
        <dbReference type="ARBA" id="ARBA00022723"/>
    </source>
</evidence>
<dbReference type="GO" id="GO:0004252">
    <property type="term" value="F:serine-type endopeptidase activity"/>
    <property type="evidence" value="ECO:0007669"/>
    <property type="project" value="UniProtKB-UniRule"/>
</dbReference>
<keyword evidence="8 16" id="KW-0732">Signal</keyword>
<dbReference type="PROSITE" id="PS51695">
    <property type="entry name" value="SEDOLISIN"/>
    <property type="match status" value="1"/>
</dbReference>
<dbReference type="InParanoid" id="S8EJ40"/>
<evidence type="ECO:0000256" key="2">
    <source>
        <dbReference type="ARBA" id="ARBA00002451"/>
    </source>
</evidence>
<comment type="cofactor">
    <cofactor evidence="15">
        <name>Ca(2+)</name>
        <dbReference type="ChEBI" id="CHEBI:29108"/>
    </cofactor>
    <text evidence="15">Binds 1 Ca(2+) ion per subunit.</text>
</comment>
<dbReference type="GO" id="GO:0046872">
    <property type="term" value="F:metal ion binding"/>
    <property type="evidence" value="ECO:0007669"/>
    <property type="project" value="UniProtKB-UniRule"/>
</dbReference>
<keyword evidence="13" id="KW-0865">Zymogen</keyword>
<evidence type="ECO:0000256" key="1">
    <source>
        <dbReference type="ARBA" id="ARBA00001910"/>
    </source>
</evidence>
<evidence type="ECO:0000256" key="5">
    <source>
        <dbReference type="ARBA" id="ARBA00022525"/>
    </source>
</evidence>
<dbReference type="AlphaFoldDB" id="S8EJ40"/>
<feature type="binding site" evidence="15">
    <location>
        <position position="616"/>
    </location>
    <ligand>
        <name>Ca(2+)</name>
        <dbReference type="ChEBI" id="CHEBI:29108"/>
    </ligand>
</feature>
<protein>
    <recommendedName>
        <fullName evidence="4">tripeptidyl-peptidase II</fullName>
        <ecNumber evidence="4">3.4.14.10</ecNumber>
    </recommendedName>
</protein>
<evidence type="ECO:0000313" key="19">
    <source>
        <dbReference type="Proteomes" id="UP000015241"/>
    </source>
</evidence>
<organism evidence="18 19">
    <name type="scientific">Fomitopsis schrenkii</name>
    <name type="common">Brown rot fungus</name>
    <dbReference type="NCBI Taxonomy" id="2126942"/>
    <lineage>
        <taxon>Eukaryota</taxon>
        <taxon>Fungi</taxon>
        <taxon>Dikarya</taxon>
        <taxon>Basidiomycota</taxon>
        <taxon>Agaricomycotina</taxon>
        <taxon>Agaricomycetes</taxon>
        <taxon>Polyporales</taxon>
        <taxon>Fomitopsis</taxon>
    </lineage>
</organism>
<dbReference type="InterPro" id="IPR036852">
    <property type="entry name" value="Peptidase_S8/S53_dom_sf"/>
</dbReference>
<comment type="catalytic activity">
    <reaction evidence="1">
        <text>Release of an N-terminal tripeptide from a polypeptide.</text>
        <dbReference type="EC" id="3.4.14.10"/>
    </reaction>
</comment>
<dbReference type="OrthoDB" id="409122at2759"/>
<keyword evidence="5" id="KW-0964">Secreted</keyword>
<comment type="function">
    <text evidence="2">Secreted tripeptidyl-peptidase which degrades proteins at acidic pHs and is involved in virulence.</text>
</comment>
<feature type="binding site" evidence="15">
    <location>
        <position position="597"/>
    </location>
    <ligand>
        <name>Ca(2+)</name>
        <dbReference type="ChEBI" id="CHEBI:29108"/>
    </ligand>
</feature>
<accession>S8EJ40</accession>
<evidence type="ECO:0000256" key="12">
    <source>
        <dbReference type="ARBA" id="ARBA00023026"/>
    </source>
</evidence>
<dbReference type="STRING" id="743788.S8EJ40"/>
<dbReference type="FunFam" id="3.40.50.200:FF:000015">
    <property type="entry name" value="Tripeptidyl peptidase A"/>
    <property type="match status" value="1"/>
</dbReference>
<keyword evidence="6 15" id="KW-0645">Protease</keyword>
<evidence type="ECO:0000256" key="8">
    <source>
        <dbReference type="ARBA" id="ARBA00022729"/>
    </source>
</evidence>
<keyword evidence="12" id="KW-0843">Virulence</keyword>
<feature type="domain" description="Peptidase S53" evidence="17">
    <location>
        <begin position="230"/>
        <end position="638"/>
    </location>
</feature>
<dbReference type="GO" id="GO:0008240">
    <property type="term" value="F:tripeptidyl-peptidase activity"/>
    <property type="evidence" value="ECO:0007669"/>
    <property type="project" value="UniProtKB-EC"/>
</dbReference>
<keyword evidence="14" id="KW-0325">Glycoprotein</keyword>
<evidence type="ECO:0000256" key="11">
    <source>
        <dbReference type="ARBA" id="ARBA00022837"/>
    </source>
</evidence>
<reference evidence="18 19" key="1">
    <citation type="journal article" date="2012" name="Science">
        <title>The Paleozoic origin of enzymatic lignin decomposition reconstructed from 31 fungal genomes.</title>
        <authorList>
            <person name="Floudas D."/>
            <person name="Binder M."/>
            <person name="Riley R."/>
            <person name="Barry K."/>
            <person name="Blanchette R.A."/>
            <person name="Henrissat B."/>
            <person name="Martinez A.T."/>
            <person name="Otillar R."/>
            <person name="Spatafora J.W."/>
            <person name="Yadav J.S."/>
            <person name="Aerts A."/>
            <person name="Benoit I."/>
            <person name="Boyd A."/>
            <person name="Carlson A."/>
            <person name="Copeland A."/>
            <person name="Coutinho P.M."/>
            <person name="de Vries R.P."/>
            <person name="Ferreira P."/>
            <person name="Findley K."/>
            <person name="Foster B."/>
            <person name="Gaskell J."/>
            <person name="Glotzer D."/>
            <person name="Gorecki P."/>
            <person name="Heitman J."/>
            <person name="Hesse C."/>
            <person name="Hori C."/>
            <person name="Igarashi K."/>
            <person name="Jurgens J.A."/>
            <person name="Kallen N."/>
            <person name="Kersten P."/>
            <person name="Kohler A."/>
            <person name="Kuees U."/>
            <person name="Kumar T.K.A."/>
            <person name="Kuo A."/>
            <person name="LaButti K."/>
            <person name="Larrondo L.F."/>
            <person name="Lindquist E."/>
            <person name="Ling A."/>
            <person name="Lombard V."/>
            <person name="Lucas S."/>
            <person name="Lundell T."/>
            <person name="Martin R."/>
            <person name="McLaughlin D.J."/>
            <person name="Morgenstern I."/>
            <person name="Morin E."/>
            <person name="Murat C."/>
            <person name="Nagy L.G."/>
            <person name="Nolan M."/>
            <person name="Ohm R.A."/>
            <person name="Patyshakuliyeva A."/>
            <person name="Rokas A."/>
            <person name="Ruiz-Duenas F.J."/>
            <person name="Sabat G."/>
            <person name="Salamov A."/>
            <person name="Samejima M."/>
            <person name="Schmutz J."/>
            <person name="Slot J.C."/>
            <person name="St John F."/>
            <person name="Stenlid J."/>
            <person name="Sun H."/>
            <person name="Sun S."/>
            <person name="Syed K."/>
            <person name="Tsang A."/>
            <person name="Wiebenga A."/>
            <person name="Young D."/>
            <person name="Pisabarro A."/>
            <person name="Eastwood D.C."/>
            <person name="Martin F."/>
            <person name="Cullen D."/>
            <person name="Grigoriev I.V."/>
            <person name="Hibbett D.S."/>
        </authorList>
    </citation>
    <scope>NUCLEOTIDE SEQUENCE</scope>
    <source>
        <strain evidence="19">FP-58527</strain>
    </source>
</reference>
<dbReference type="Pfam" id="PF09286">
    <property type="entry name" value="Pro-kuma_activ"/>
    <property type="match status" value="1"/>
</dbReference>
<dbReference type="InterPro" id="IPR050819">
    <property type="entry name" value="Tripeptidyl-peptidase_I"/>
</dbReference>
<dbReference type="Gene3D" id="3.40.50.200">
    <property type="entry name" value="Peptidase S8/S53 domain"/>
    <property type="match status" value="1"/>
</dbReference>
<evidence type="ECO:0000256" key="6">
    <source>
        <dbReference type="ARBA" id="ARBA00022670"/>
    </source>
</evidence>
<dbReference type="SUPFAM" id="SSF52743">
    <property type="entry name" value="Subtilisin-like"/>
    <property type="match status" value="1"/>
</dbReference>
<evidence type="ECO:0000256" key="10">
    <source>
        <dbReference type="ARBA" id="ARBA00022825"/>
    </source>
</evidence>
<feature type="chain" id="PRO_5004550586" description="tripeptidyl-peptidase II" evidence="16">
    <location>
        <begin position="21"/>
        <end position="639"/>
    </location>
</feature>
<feature type="binding site" evidence="15">
    <location>
        <position position="598"/>
    </location>
    <ligand>
        <name>Ca(2+)</name>
        <dbReference type="ChEBI" id="CHEBI:29108"/>
    </ligand>
</feature>
<keyword evidence="19" id="KW-1185">Reference proteome</keyword>
<dbReference type="Proteomes" id="UP000015241">
    <property type="component" value="Unassembled WGS sequence"/>
</dbReference>
<proteinExistence type="predicted"/>
<feature type="signal peptide" evidence="16">
    <location>
        <begin position="1"/>
        <end position="20"/>
    </location>
</feature>
<evidence type="ECO:0000259" key="17">
    <source>
        <dbReference type="PROSITE" id="PS51695"/>
    </source>
</evidence>
<dbReference type="GO" id="GO:0005576">
    <property type="term" value="C:extracellular region"/>
    <property type="evidence" value="ECO:0007669"/>
    <property type="project" value="UniProtKB-SubCell"/>
</dbReference>
<gene>
    <name evidence="18" type="ORF">FOMPIDRAFT_1158787</name>
</gene>
<dbReference type="CDD" id="cd11377">
    <property type="entry name" value="Pro-peptidase_S53"/>
    <property type="match status" value="1"/>
</dbReference>
<evidence type="ECO:0000313" key="18">
    <source>
        <dbReference type="EMBL" id="EPT03314.1"/>
    </source>
</evidence>
<dbReference type="PANTHER" id="PTHR14218:SF19">
    <property type="entry name" value="SERINE PROTEASE AORO, PUTATIVE (AFU_ORTHOLOGUE AFUA_6G10250)-RELATED"/>
    <property type="match status" value="1"/>
</dbReference>